<dbReference type="Pfam" id="PF00078">
    <property type="entry name" value="RVT_1"/>
    <property type="match status" value="1"/>
</dbReference>
<comment type="caution">
    <text evidence="2">The sequence shown here is derived from an EMBL/GenBank/DDBJ whole genome shotgun (WGS) entry which is preliminary data.</text>
</comment>
<dbReference type="InterPro" id="IPR043502">
    <property type="entry name" value="DNA/RNA_pol_sf"/>
</dbReference>
<dbReference type="AlphaFoldDB" id="A0ABD3UE71"/>
<dbReference type="Proteomes" id="UP001634394">
    <property type="component" value="Unassembled WGS sequence"/>
</dbReference>
<sequence>MSFWLCNAPGTFERLTEAVLAGLQYEVCLIYLDDVIVFGSTFEQLLERQARVFTCLLGAGLKLKPSKCTLCAREVKYLGHTISEDGVATDPEKVATVMQWPIPKSITAVRKFLGFCSYYRRYVKHFADIAAPLHQLTTKNSVFHWTEEHQAALNNCVKPLSLHQYWLYQTSLNHVYLTRMRVVKP</sequence>
<evidence type="ECO:0000259" key="1">
    <source>
        <dbReference type="Pfam" id="PF00078"/>
    </source>
</evidence>
<dbReference type="PANTHER" id="PTHR33064">
    <property type="entry name" value="POL PROTEIN"/>
    <property type="match status" value="1"/>
</dbReference>
<dbReference type="InterPro" id="IPR051320">
    <property type="entry name" value="Viral_Replic_Matur_Polypro"/>
</dbReference>
<protein>
    <recommendedName>
        <fullName evidence="1">Reverse transcriptase domain-containing protein</fullName>
    </recommendedName>
</protein>
<dbReference type="InterPro" id="IPR043128">
    <property type="entry name" value="Rev_trsase/Diguanyl_cyclase"/>
</dbReference>
<evidence type="ECO:0000313" key="2">
    <source>
        <dbReference type="EMBL" id="KAL3846685.1"/>
    </source>
</evidence>
<dbReference type="EMBL" id="JBJQND010000016">
    <property type="protein sequence ID" value="KAL3846685.1"/>
    <property type="molecule type" value="Genomic_DNA"/>
</dbReference>
<organism evidence="2 3">
    <name type="scientific">Sinanodonta woodiana</name>
    <name type="common">Chinese pond mussel</name>
    <name type="synonym">Anodonta woodiana</name>
    <dbReference type="NCBI Taxonomy" id="1069815"/>
    <lineage>
        <taxon>Eukaryota</taxon>
        <taxon>Metazoa</taxon>
        <taxon>Spiralia</taxon>
        <taxon>Lophotrochozoa</taxon>
        <taxon>Mollusca</taxon>
        <taxon>Bivalvia</taxon>
        <taxon>Autobranchia</taxon>
        <taxon>Heteroconchia</taxon>
        <taxon>Palaeoheterodonta</taxon>
        <taxon>Unionida</taxon>
        <taxon>Unionoidea</taxon>
        <taxon>Unionidae</taxon>
        <taxon>Unioninae</taxon>
        <taxon>Sinanodonta</taxon>
    </lineage>
</organism>
<dbReference type="InterPro" id="IPR000477">
    <property type="entry name" value="RT_dom"/>
</dbReference>
<gene>
    <name evidence="2" type="ORF">ACJMK2_017653</name>
</gene>
<accession>A0ABD3UE71</accession>
<dbReference type="SUPFAM" id="SSF56672">
    <property type="entry name" value="DNA/RNA polymerases"/>
    <property type="match status" value="1"/>
</dbReference>
<keyword evidence="3" id="KW-1185">Reference proteome</keyword>
<feature type="domain" description="Reverse transcriptase" evidence="1">
    <location>
        <begin position="6"/>
        <end position="82"/>
    </location>
</feature>
<dbReference type="Gene3D" id="3.30.70.270">
    <property type="match status" value="2"/>
</dbReference>
<dbReference type="PANTHER" id="PTHR33064:SF37">
    <property type="entry name" value="RIBONUCLEASE H"/>
    <property type="match status" value="1"/>
</dbReference>
<dbReference type="FunFam" id="3.30.70.270:FF:000003">
    <property type="entry name" value="Transposon Ty3-G Gag-Pol polyprotein"/>
    <property type="match status" value="1"/>
</dbReference>
<evidence type="ECO:0000313" key="3">
    <source>
        <dbReference type="Proteomes" id="UP001634394"/>
    </source>
</evidence>
<reference evidence="2 3" key="1">
    <citation type="submission" date="2024-11" db="EMBL/GenBank/DDBJ databases">
        <title>Chromosome-level genome assembly of the freshwater bivalve Anodonta woodiana.</title>
        <authorList>
            <person name="Chen X."/>
        </authorList>
    </citation>
    <scope>NUCLEOTIDE SEQUENCE [LARGE SCALE GENOMIC DNA]</scope>
    <source>
        <strain evidence="2">MN2024</strain>
        <tissue evidence="2">Gills</tissue>
    </source>
</reference>
<proteinExistence type="predicted"/>
<dbReference type="FunFam" id="3.30.70.270:FF:000020">
    <property type="entry name" value="Transposon Tf2-6 polyprotein-like Protein"/>
    <property type="match status" value="1"/>
</dbReference>
<name>A0ABD3UE71_SINWO</name>